<reference evidence="1 2" key="1">
    <citation type="submission" date="2020-06" db="EMBL/GenBank/DDBJ databases">
        <authorList>
            <person name="Moran J."/>
            <person name="Kenna M."/>
            <person name="Ware V."/>
            <person name="Garlena R.A."/>
            <person name="Russell D.A."/>
            <person name="Pope W.H."/>
            <person name="Jacobs-Sera D."/>
            <person name="Hatfull G.F."/>
        </authorList>
    </citation>
    <scope>NUCLEOTIDE SEQUENCE [LARGE SCALE GENOMIC DNA]</scope>
</reference>
<dbReference type="EMBL" id="MT553344">
    <property type="protein sequence ID" value="QKO02990.1"/>
    <property type="molecule type" value="Genomic_DNA"/>
</dbReference>
<sequence>MVTKKPAVRSIVVELPESEVMKLVRLAGEEGLSVREVASRKMLEATKGIQ</sequence>
<evidence type="ECO:0000313" key="2">
    <source>
        <dbReference type="Proteomes" id="UP000509569"/>
    </source>
</evidence>
<name>A0A6N0A7K7_9CAUD</name>
<keyword evidence="2" id="KW-1185">Reference proteome</keyword>
<evidence type="ECO:0008006" key="3">
    <source>
        <dbReference type="Google" id="ProtNLM"/>
    </source>
</evidence>
<dbReference type="RefSeq" id="YP_010051160.1">
    <property type="nucleotide sequence ID" value="NC_054438.1"/>
</dbReference>
<dbReference type="Proteomes" id="UP000509569">
    <property type="component" value="Segment"/>
</dbReference>
<dbReference type="KEGG" id="vg:63911901"/>
<proteinExistence type="predicted"/>
<organism evidence="1 2">
    <name type="scientific">Gordonia phage TZGordon</name>
    <dbReference type="NCBI Taxonomy" id="2744004"/>
    <lineage>
        <taxon>Viruses</taxon>
        <taxon>Duplodnaviria</taxon>
        <taxon>Heunggongvirae</taxon>
        <taxon>Uroviricota</taxon>
        <taxon>Caudoviricetes</taxon>
        <taxon>Ruthgordonvirinae</taxon>
        <taxon>Vendettavirus</taxon>
        <taxon>Vendettavirus tzgordon</taxon>
    </lineage>
</organism>
<dbReference type="GeneID" id="63911901"/>
<gene>
    <name evidence="1" type="primary">72</name>
    <name evidence="1" type="ORF">SEA_TZGORDON_72</name>
</gene>
<accession>A0A6N0A7K7</accession>
<protein>
    <recommendedName>
        <fullName evidence="3">Ribbon-helix-helix DNA binding domain protein</fullName>
    </recommendedName>
</protein>
<evidence type="ECO:0000313" key="1">
    <source>
        <dbReference type="EMBL" id="QKO02990.1"/>
    </source>
</evidence>